<dbReference type="OrthoDB" id="995920at2759"/>
<dbReference type="Pfam" id="PF17917">
    <property type="entry name" value="RT_RNaseH"/>
    <property type="match status" value="1"/>
</dbReference>
<evidence type="ECO:0000256" key="3">
    <source>
        <dbReference type="ARBA" id="ARBA00022722"/>
    </source>
</evidence>
<dbReference type="PROSITE" id="PS50994">
    <property type="entry name" value="INTEGRASE"/>
    <property type="match status" value="1"/>
</dbReference>
<keyword evidence="4" id="KW-0255">Endonuclease</keyword>
<feature type="compositionally biased region" description="Acidic residues" evidence="7">
    <location>
        <begin position="7"/>
        <end position="22"/>
    </location>
</feature>
<dbReference type="Proteomes" id="UP000325315">
    <property type="component" value="Unassembled WGS sequence"/>
</dbReference>
<dbReference type="PANTHER" id="PTHR35046">
    <property type="entry name" value="ZINC KNUCKLE (CCHC-TYPE) FAMILY PROTEIN"/>
    <property type="match status" value="1"/>
</dbReference>
<dbReference type="InterPro" id="IPR043128">
    <property type="entry name" value="Rev_trsase/Diguanyl_cyclase"/>
</dbReference>
<reference evidence="10" key="1">
    <citation type="journal article" date="2019" name="Plant Biotechnol. J.">
        <title>Genome sequencing of the Australian wild diploid species Gossypium australe highlights disease resistance and delayed gland morphogenesis.</title>
        <authorList>
            <person name="Cai Y."/>
            <person name="Cai X."/>
            <person name="Wang Q."/>
            <person name="Wang P."/>
            <person name="Zhang Y."/>
            <person name="Cai C."/>
            <person name="Xu Y."/>
            <person name="Wang K."/>
            <person name="Zhou Z."/>
            <person name="Wang C."/>
            <person name="Geng S."/>
            <person name="Li B."/>
            <person name="Dong Q."/>
            <person name="Hou Y."/>
            <person name="Wang H."/>
            <person name="Ai P."/>
            <person name="Liu Z."/>
            <person name="Yi F."/>
            <person name="Sun M."/>
            <person name="An G."/>
            <person name="Cheng J."/>
            <person name="Zhang Y."/>
            <person name="Shi Q."/>
            <person name="Xie Y."/>
            <person name="Shi X."/>
            <person name="Chang Y."/>
            <person name="Huang F."/>
            <person name="Chen Y."/>
            <person name="Hong S."/>
            <person name="Mi L."/>
            <person name="Sun Q."/>
            <person name="Zhang L."/>
            <person name="Zhou B."/>
            <person name="Peng R."/>
            <person name="Zhang X."/>
            <person name="Liu F."/>
        </authorList>
    </citation>
    <scope>NUCLEOTIDE SEQUENCE [LARGE SCALE GENOMIC DNA]</scope>
    <source>
        <strain evidence="10">cv. PA1801</strain>
    </source>
</reference>
<keyword evidence="3" id="KW-0540">Nuclease</keyword>
<keyword evidence="5" id="KW-0378">Hydrolase</keyword>
<sequence>MRTNGEIESEEETENEPEEEDLEHVVDVQGKVCSVIIDSGSCTNVASTIMVEKLGLPTIKHPSPYKLQWLNNGGELKQVNELIEKGYIRESLSPCAVLVLLVSKKDGTWRMCVYCRAVNKSTIKYQHPIPCLDDMLDQLSGAKLLSKIDLKSGYHQTRMQDGDEWKTAFKTKHDLYEWLVMPFGLNNAPSTSMSKSLEEHILHLKSVLEVLRKETLYANLKKCTFCSDKVIFLGFVVSSEGLEVDQEKIKAIQEWPRHTSISQVRSFHGLASFYRRFVPNFSIIAASLTSVIKKNSAFYWPDEQKKSFIEIKNCLTKAPLLALPDFSKTFEIECDASGVGIGAVLTQDGRPVAYFSEKLNRAALNDPIYDKEMYALIRALETWQHYLWPKEFVIHSDHEALKHIKGHHKLNKRHAKWVKYLKSFPYVIKYKKGKDNIVADALSRRYKGFLFKEGKLCIPQSSIRDLLVHEAHSGGLMGHFSIGKTLSMLQEHFYWPRLRRDVEQVCERCVTCKKAKSKIQPQGLYTPLPTPEAPWMDIFIDFVLELPRTKTGKDSIYFVVDRFSKMSHFIACTKTDGAVHIANLFFREIIRLHGILRTFVFDRDAKFLSYFWRSLWGKIGTKLLFSTTCHPQMDGQMEVVN</sequence>
<dbReference type="Gene3D" id="1.10.340.70">
    <property type="match status" value="1"/>
</dbReference>
<dbReference type="InterPro" id="IPR041588">
    <property type="entry name" value="Integrase_H2C2"/>
</dbReference>
<dbReference type="Pfam" id="PF00078">
    <property type="entry name" value="RVT_1"/>
    <property type="match status" value="1"/>
</dbReference>
<evidence type="ECO:0000313" key="9">
    <source>
        <dbReference type="EMBL" id="KAA3464163.1"/>
    </source>
</evidence>
<dbReference type="InterPro" id="IPR000477">
    <property type="entry name" value="RT_dom"/>
</dbReference>
<dbReference type="InterPro" id="IPR012337">
    <property type="entry name" value="RNaseH-like_sf"/>
</dbReference>
<dbReference type="AlphaFoldDB" id="A0A5B6V554"/>
<dbReference type="CDD" id="cd01647">
    <property type="entry name" value="RT_LTR"/>
    <property type="match status" value="1"/>
</dbReference>
<feature type="region of interest" description="Disordered" evidence="7">
    <location>
        <begin position="1"/>
        <end position="22"/>
    </location>
</feature>
<accession>A0A5B6V554</accession>
<gene>
    <name evidence="9" type="ORF">EPI10_008451</name>
</gene>
<dbReference type="GO" id="GO:0016787">
    <property type="term" value="F:hydrolase activity"/>
    <property type="evidence" value="ECO:0007669"/>
    <property type="project" value="UniProtKB-KW"/>
</dbReference>
<dbReference type="GO" id="GO:0004519">
    <property type="term" value="F:endonuclease activity"/>
    <property type="evidence" value="ECO:0007669"/>
    <property type="project" value="UniProtKB-KW"/>
</dbReference>
<feature type="domain" description="Integrase catalytic" evidence="8">
    <location>
        <begin position="530"/>
        <end position="641"/>
    </location>
</feature>
<dbReference type="CDD" id="cd09274">
    <property type="entry name" value="RNase_HI_RT_Ty3"/>
    <property type="match status" value="1"/>
</dbReference>
<comment type="caution">
    <text evidence="9">The sequence shown here is derived from an EMBL/GenBank/DDBJ whole genome shotgun (WGS) entry which is preliminary data.</text>
</comment>
<dbReference type="Gene3D" id="3.30.70.270">
    <property type="match status" value="3"/>
</dbReference>
<dbReference type="InterPro" id="IPR001584">
    <property type="entry name" value="Integrase_cat-core"/>
</dbReference>
<dbReference type="InterPro" id="IPR043502">
    <property type="entry name" value="DNA/RNA_pol_sf"/>
</dbReference>
<protein>
    <submittedName>
        <fullName evidence="9">Transposon Ty3-I Gag-Pol polyprotein</fullName>
    </submittedName>
</protein>
<evidence type="ECO:0000256" key="4">
    <source>
        <dbReference type="ARBA" id="ARBA00022759"/>
    </source>
</evidence>
<evidence type="ECO:0000256" key="1">
    <source>
        <dbReference type="ARBA" id="ARBA00022679"/>
    </source>
</evidence>
<dbReference type="FunFam" id="1.10.340.70:FF:000001">
    <property type="entry name" value="Retrovirus-related Pol polyprotein from transposon gypsy-like Protein"/>
    <property type="match status" value="1"/>
</dbReference>
<dbReference type="GO" id="GO:0003964">
    <property type="term" value="F:RNA-directed DNA polymerase activity"/>
    <property type="evidence" value="ECO:0007669"/>
    <property type="project" value="UniProtKB-KW"/>
</dbReference>
<evidence type="ECO:0000313" key="10">
    <source>
        <dbReference type="Proteomes" id="UP000325315"/>
    </source>
</evidence>
<dbReference type="SUPFAM" id="SSF53098">
    <property type="entry name" value="Ribonuclease H-like"/>
    <property type="match status" value="1"/>
</dbReference>
<dbReference type="CDD" id="cd00303">
    <property type="entry name" value="retropepsin_like"/>
    <property type="match status" value="1"/>
</dbReference>
<evidence type="ECO:0000256" key="7">
    <source>
        <dbReference type="SAM" id="MobiDB-lite"/>
    </source>
</evidence>
<keyword evidence="1" id="KW-0808">Transferase</keyword>
<evidence type="ECO:0000256" key="6">
    <source>
        <dbReference type="ARBA" id="ARBA00022918"/>
    </source>
</evidence>
<keyword evidence="10" id="KW-1185">Reference proteome</keyword>
<evidence type="ECO:0000256" key="2">
    <source>
        <dbReference type="ARBA" id="ARBA00022695"/>
    </source>
</evidence>
<dbReference type="FunFam" id="3.30.70.270:FF:000020">
    <property type="entry name" value="Transposon Tf2-6 polyprotein-like Protein"/>
    <property type="match status" value="1"/>
</dbReference>
<dbReference type="GO" id="GO:0003676">
    <property type="term" value="F:nucleic acid binding"/>
    <property type="evidence" value="ECO:0007669"/>
    <property type="project" value="InterPro"/>
</dbReference>
<dbReference type="PANTHER" id="PTHR35046:SF9">
    <property type="entry name" value="RNA-DIRECTED DNA POLYMERASE"/>
    <property type="match status" value="1"/>
</dbReference>
<organism evidence="9 10">
    <name type="scientific">Gossypium australe</name>
    <dbReference type="NCBI Taxonomy" id="47621"/>
    <lineage>
        <taxon>Eukaryota</taxon>
        <taxon>Viridiplantae</taxon>
        <taxon>Streptophyta</taxon>
        <taxon>Embryophyta</taxon>
        <taxon>Tracheophyta</taxon>
        <taxon>Spermatophyta</taxon>
        <taxon>Magnoliopsida</taxon>
        <taxon>eudicotyledons</taxon>
        <taxon>Gunneridae</taxon>
        <taxon>Pentapetalae</taxon>
        <taxon>rosids</taxon>
        <taxon>malvids</taxon>
        <taxon>Malvales</taxon>
        <taxon>Malvaceae</taxon>
        <taxon>Malvoideae</taxon>
        <taxon>Gossypium</taxon>
    </lineage>
</organism>
<dbReference type="SUPFAM" id="SSF56672">
    <property type="entry name" value="DNA/RNA polymerases"/>
    <property type="match status" value="1"/>
</dbReference>
<proteinExistence type="predicted"/>
<name>A0A5B6V554_9ROSI</name>
<evidence type="ECO:0000256" key="5">
    <source>
        <dbReference type="ARBA" id="ARBA00022801"/>
    </source>
</evidence>
<evidence type="ECO:0000259" key="8">
    <source>
        <dbReference type="PROSITE" id="PS50994"/>
    </source>
</evidence>
<dbReference type="Gene3D" id="3.10.10.10">
    <property type="entry name" value="HIV Type 1 Reverse Transcriptase, subunit A, domain 1"/>
    <property type="match status" value="1"/>
</dbReference>
<keyword evidence="6" id="KW-0695">RNA-directed DNA polymerase</keyword>
<dbReference type="InterPro" id="IPR041373">
    <property type="entry name" value="RT_RNaseH"/>
</dbReference>
<dbReference type="Gene3D" id="3.30.420.10">
    <property type="entry name" value="Ribonuclease H-like superfamily/Ribonuclease H"/>
    <property type="match status" value="1"/>
</dbReference>
<dbReference type="Gene3D" id="3.10.20.370">
    <property type="match status" value="1"/>
</dbReference>
<dbReference type="InterPro" id="IPR036397">
    <property type="entry name" value="RNaseH_sf"/>
</dbReference>
<keyword evidence="2" id="KW-0548">Nucleotidyltransferase</keyword>
<dbReference type="GO" id="GO:0015074">
    <property type="term" value="P:DNA integration"/>
    <property type="evidence" value="ECO:0007669"/>
    <property type="project" value="InterPro"/>
</dbReference>
<dbReference type="Pfam" id="PF17921">
    <property type="entry name" value="Integrase_H2C2"/>
    <property type="match status" value="1"/>
</dbReference>
<dbReference type="EMBL" id="SMMG02000008">
    <property type="protein sequence ID" value="KAA3464163.1"/>
    <property type="molecule type" value="Genomic_DNA"/>
</dbReference>